<feature type="compositionally biased region" description="Polar residues" evidence="2">
    <location>
        <begin position="404"/>
        <end position="432"/>
    </location>
</feature>
<dbReference type="PANTHER" id="PTHR46424">
    <property type="entry name" value="UBX DOMAIN-CONTAINING PROTEIN 4"/>
    <property type="match status" value="1"/>
</dbReference>
<dbReference type="Pfam" id="PF23187">
    <property type="entry name" value="UBX7_N"/>
    <property type="match status" value="1"/>
</dbReference>
<evidence type="ECO:0000256" key="2">
    <source>
        <dbReference type="SAM" id="MobiDB-lite"/>
    </source>
</evidence>
<organism evidence="4 5">
    <name type="scientific">Peltaster fructicola</name>
    <dbReference type="NCBI Taxonomy" id="286661"/>
    <lineage>
        <taxon>Eukaryota</taxon>
        <taxon>Fungi</taxon>
        <taxon>Dikarya</taxon>
        <taxon>Ascomycota</taxon>
        <taxon>Pezizomycotina</taxon>
        <taxon>Dothideomycetes</taxon>
        <taxon>Dothideomycetes incertae sedis</taxon>
        <taxon>Peltaster</taxon>
    </lineage>
</organism>
<feature type="compositionally biased region" description="Low complexity" evidence="2">
    <location>
        <begin position="128"/>
        <end position="141"/>
    </location>
</feature>
<protein>
    <recommendedName>
        <fullName evidence="3">UBX domain-containing protein</fullName>
    </recommendedName>
</protein>
<keyword evidence="5" id="KW-1185">Reference proteome</keyword>
<feature type="compositionally biased region" description="Basic and acidic residues" evidence="2">
    <location>
        <begin position="437"/>
        <end position="448"/>
    </location>
</feature>
<feature type="region of interest" description="Disordered" evidence="2">
    <location>
        <begin position="119"/>
        <end position="161"/>
    </location>
</feature>
<feature type="region of interest" description="Disordered" evidence="2">
    <location>
        <begin position="404"/>
        <end position="471"/>
    </location>
</feature>
<dbReference type="SMART" id="SM00166">
    <property type="entry name" value="UBX"/>
    <property type="match status" value="1"/>
</dbReference>
<evidence type="ECO:0000259" key="3">
    <source>
        <dbReference type="PROSITE" id="PS50033"/>
    </source>
</evidence>
<keyword evidence="1" id="KW-0175">Coiled coil</keyword>
<feature type="domain" description="UBX" evidence="3">
    <location>
        <begin position="279"/>
        <end position="363"/>
    </location>
</feature>
<evidence type="ECO:0000256" key="1">
    <source>
        <dbReference type="SAM" id="Coils"/>
    </source>
</evidence>
<dbReference type="Proteomes" id="UP000503462">
    <property type="component" value="Chromosome 3"/>
</dbReference>
<dbReference type="InterPro" id="IPR001012">
    <property type="entry name" value="UBX_dom"/>
</dbReference>
<feature type="coiled-coil region" evidence="1">
    <location>
        <begin position="226"/>
        <end position="253"/>
    </location>
</feature>
<dbReference type="PANTHER" id="PTHR46424:SF1">
    <property type="entry name" value="UBX DOMAIN-CONTAINING PROTEIN 4"/>
    <property type="match status" value="1"/>
</dbReference>
<dbReference type="AlphaFoldDB" id="A0A6H0XX55"/>
<dbReference type="OrthoDB" id="2445133at2759"/>
<feature type="coiled-coil region" evidence="1">
    <location>
        <begin position="173"/>
        <end position="200"/>
    </location>
</feature>
<accession>A0A6H0XX55</accession>
<name>A0A6H0XX55_9PEZI</name>
<evidence type="ECO:0000313" key="5">
    <source>
        <dbReference type="Proteomes" id="UP000503462"/>
    </source>
</evidence>
<dbReference type="Gene3D" id="3.10.20.90">
    <property type="entry name" value="Phosphatidylinositol 3-kinase Catalytic Subunit, Chain A, domain 1"/>
    <property type="match status" value="1"/>
</dbReference>
<dbReference type="Pfam" id="PF00789">
    <property type="entry name" value="UBX"/>
    <property type="match status" value="1"/>
</dbReference>
<dbReference type="InterPro" id="IPR029071">
    <property type="entry name" value="Ubiquitin-like_domsf"/>
</dbReference>
<reference evidence="4 5" key="1">
    <citation type="journal article" date="2016" name="Sci. Rep.">
        <title>Peltaster fructicola genome reveals evolution from an invasive phytopathogen to an ectophytic parasite.</title>
        <authorList>
            <person name="Xu C."/>
            <person name="Chen H."/>
            <person name="Gleason M.L."/>
            <person name="Xu J.R."/>
            <person name="Liu H."/>
            <person name="Zhang R."/>
            <person name="Sun G."/>
        </authorList>
    </citation>
    <scope>NUCLEOTIDE SEQUENCE [LARGE SCALE GENOMIC DNA]</scope>
    <source>
        <strain evidence="4 5">LNHT1506</strain>
    </source>
</reference>
<dbReference type="PROSITE" id="PS50033">
    <property type="entry name" value="UBX"/>
    <property type="match status" value="1"/>
</dbReference>
<dbReference type="SUPFAM" id="SSF54236">
    <property type="entry name" value="Ubiquitin-like"/>
    <property type="match status" value="1"/>
</dbReference>
<dbReference type="EMBL" id="CP051141">
    <property type="protein sequence ID" value="QIW99240.1"/>
    <property type="molecule type" value="Genomic_DNA"/>
</dbReference>
<feature type="compositionally biased region" description="Polar residues" evidence="2">
    <location>
        <begin position="146"/>
        <end position="161"/>
    </location>
</feature>
<gene>
    <name evidence="4" type="ORF">AMS68_004758</name>
</gene>
<proteinExistence type="predicted"/>
<dbReference type="GO" id="GO:0005783">
    <property type="term" value="C:endoplasmic reticulum"/>
    <property type="evidence" value="ECO:0007669"/>
    <property type="project" value="TreeGrafter"/>
</dbReference>
<dbReference type="GO" id="GO:0036503">
    <property type="term" value="P:ERAD pathway"/>
    <property type="evidence" value="ECO:0007669"/>
    <property type="project" value="TreeGrafter"/>
</dbReference>
<evidence type="ECO:0000313" key="4">
    <source>
        <dbReference type="EMBL" id="QIW99240.1"/>
    </source>
</evidence>
<sequence>MFHNGDLQSGISTAIQQQKLVTCFVHNDGDEASAHWENDLLPSMRQLIAEKTVLLRMKLKSQEASFLSAFCPMEVAPSLAVIDNGRVVIKLQAPVDDDSWRTKLETALRSRDTVIAASPAVQPRESHPSAQPAAVAAATAPRHSQPLAQTPATGQTPSTLHSLMPDRAARLEADQAAKQAEEKAARVARAEAKRREIEAATAAAAGDNGKQPVADALPAKARADWIRTQAKRKEEVKQERERILRQIQSDKEERKLRAAIEKETLVPAEPLHMPMQSHHTASTCALQVRLLDGSSIRRQFAADQTLHDDVRLWIKESGPSDAVEASYTFRHLLAPHPSRDIGLADEQESLGSLDLTPSATLVLLPNDSATSSTPSNLISRLIAMLLGMFASIFAVFAGRHNGAVESSDTTHDAAQQSRVKASGVDTGSSSARLRTKTLADSRAEKKSSDAPAEFYNGNSSAFEGRNDDNGD</sequence>